<dbReference type="GO" id="GO:0006152">
    <property type="term" value="P:purine nucleoside catabolic process"/>
    <property type="evidence" value="ECO:0007669"/>
    <property type="project" value="TreeGrafter"/>
</dbReference>
<keyword evidence="2" id="KW-0378">Hydrolase</keyword>
<evidence type="ECO:0000256" key="3">
    <source>
        <dbReference type="ARBA" id="ARBA00023295"/>
    </source>
</evidence>
<dbReference type="InterPro" id="IPR023186">
    <property type="entry name" value="IUNH"/>
</dbReference>
<dbReference type="PANTHER" id="PTHR12304:SF4">
    <property type="entry name" value="URIDINE NUCLEOSIDASE"/>
    <property type="match status" value="1"/>
</dbReference>
<evidence type="ECO:0000259" key="4">
    <source>
        <dbReference type="Pfam" id="PF01156"/>
    </source>
</evidence>
<protein>
    <recommendedName>
        <fullName evidence="4">Inosine/uridine-preferring nucleoside hydrolase domain-containing protein</fullName>
    </recommendedName>
</protein>
<evidence type="ECO:0000256" key="1">
    <source>
        <dbReference type="ARBA" id="ARBA00009176"/>
    </source>
</evidence>
<dbReference type="SUPFAM" id="SSF53590">
    <property type="entry name" value="Nucleoside hydrolase"/>
    <property type="match status" value="1"/>
</dbReference>
<gene>
    <name evidence="5" type="ORF">NLI96_g12546</name>
</gene>
<comment type="caution">
    <text evidence="5">The sequence shown here is derived from an EMBL/GenBank/DDBJ whole genome shotgun (WGS) entry which is preliminary data.</text>
</comment>
<keyword evidence="3" id="KW-0326">Glycosidase</keyword>
<dbReference type="AlphaFoldDB" id="A0AAD5YCA7"/>
<evidence type="ECO:0000313" key="6">
    <source>
        <dbReference type="Proteomes" id="UP001212997"/>
    </source>
</evidence>
<name>A0AAD5YCA7_9APHY</name>
<dbReference type="PANTHER" id="PTHR12304">
    <property type="entry name" value="INOSINE-URIDINE PREFERRING NUCLEOSIDE HYDROLASE"/>
    <property type="match status" value="1"/>
</dbReference>
<dbReference type="InterPro" id="IPR036452">
    <property type="entry name" value="Ribo_hydro-like"/>
</dbReference>
<keyword evidence="6" id="KW-1185">Reference proteome</keyword>
<comment type="similarity">
    <text evidence="1">Belongs to the IUNH family.</text>
</comment>
<organism evidence="5 6">
    <name type="scientific">Meripilus lineatus</name>
    <dbReference type="NCBI Taxonomy" id="2056292"/>
    <lineage>
        <taxon>Eukaryota</taxon>
        <taxon>Fungi</taxon>
        <taxon>Dikarya</taxon>
        <taxon>Basidiomycota</taxon>
        <taxon>Agaricomycotina</taxon>
        <taxon>Agaricomycetes</taxon>
        <taxon>Polyporales</taxon>
        <taxon>Meripilaceae</taxon>
        <taxon>Meripilus</taxon>
    </lineage>
</organism>
<dbReference type="Gene3D" id="3.90.245.10">
    <property type="entry name" value="Ribonucleoside hydrolase-like"/>
    <property type="match status" value="1"/>
</dbReference>
<dbReference type="Pfam" id="PF01156">
    <property type="entry name" value="IU_nuc_hydro"/>
    <property type="match status" value="1"/>
</dbReference>
<dbReference type="GO" id="GO:0005829">
    <property type="term" value="C:cytosol"/>
    <property type="evidence" value="ECO:0007669"/>
    <property type="project" value="TreeGrafter"/>
</dbReference>
<evidence type="ECO:0000256" key="2">
    <source>
        <dbReference type="ARBA" id="ARBA00022801"/>
    </source>
</evidence>
<reference evidence="5" key="1">
    <citation type="submission" date="2022-07" db="EMBL/GenBank/DDBJ databases">
        <title>Genome Sequence of Physisporinus lineatus.</title>
        <authorList>
            <person name="Buettner E."/>
        </authorList>
    </citation>
    <scope>NUCLEOTIDE SEQUENCE</scope>
    <source>
        <strain evidence="5">VT162</strain>
    </source>
</reference>
<evidence type="ECO:0000313" key="5">
    <source>
        <dbReference type="EMBL" id="KAJ3474282.1"/>
    </source>
</evidence>
<dbReference type="GO" id="GO:0008477">
    <property type="term" value="F:purine nucleosidase activity"/>
    <property type="evidence" value="ECO:0007669"/>
    <property type="project" value="TreeGrafter"/>
</dbReference>
<dbReference type="Proteomes" id="UP001212997">
    <property type="component" value="Unassembled WGS sequence"/>
</dbReference>
<accession>A0AAD5YCA7</accession>
<dbReference type="EMBL" id="JANAWD010001102">
    <property type="protein sequence ID" value="KAJ3474282.1"/>
    <property type="molecule type" value="Genomic_DNA"/>
</dbReference>
<sequence>MVDSPSKRFIWLDCDPVHGNTSLANTEMNAAKCLEAFGAPENIKVYRGAPKPLIRPVRHDPQIHGISGLAGVENLPDASDPKVLRRFQHPEGQMKAIEAIANAVRRTWRNGEGQQVVILSSGPMTNIALFVSVYPELLAGVEEFVFMGGGVGVGNRSAAAEFNILCDPEAAQIVLDAPVKKTMIPLNATHTAIVSRSVHGQLLSPSKSALTTGDTTDLELPPASTPLRLVSNLGPPLHDVTDRRICFCT</sequence>
<feature type="domain" description="Inosine/uridine-preferring nucleoside hydrolase" evidence="4">
    <location>
        <begin position="17"/>
        <end position="203"/>
    </location>
</feature>
<dbReference type="InterPro" id="IPR001910">
    <property type="entry name" value="Inosine/uridine_hydrolase_dom"/>
</dbReference>
<proteinExistence type="inferred from homology"/>